<keyword evidence="8 10" id="KW-1133">Transmembrane helix</keyword>
<evidence type="ECO:0000256" key="7">
    <source>
        <dbReference type="ARBA" id="ARBA00022692"/>
    </source>
</evidence>
<name>A0A139SSU5_9BACT</name>
<dbReference type="STRING" id="1548207.AXK11_02070"/>
<feature type="transmembrane region" description="Helical" evidence="10">
    <location>
        <begin position="33"/>
        <end position="50"/>
    </location>
</feature>
<organism evidence="11 12">
    <name type="scientific">Cephaloticoccus primus</name>
    <dbReference type="NCBI Taxonomy" id="1548207"/>
    <lineage>
        <taxon>Bacteria</taxon>
        <taxon>Pseudomonadati</taxon>
        <taxon>Verrucomicrobiota</taxon>
        <taxon>Opitutia</taxon>
        <taxon>Opitutales</taxon>
        <taxon>Opitutaceae</taxon>
        <taxon>Cephaloticoccus</taxon>
    </lineage>
</organism>
<keyword evidence="7 10" id="KW-0812">Transmembrane</keyword>
<evidence type="ECO:0000256" key="10">
    <source>
        <dbReference type="SAM" id="Phobius"/>
    </source>
</evidence>
<dbReference type="GO" id="GO:0034257">
    <property type="term" value="F:nicotinamide riboside transmembrane transporter activity"/>
    <property type="evidence" value="ECO:0007669"/>
    <property type="project" value="InterPro"/>
</dbReference>
<dbReference type="GO" id="GO:0005886">
    <property type="term" value="C:plasma membrane"/>
    <property type="evidence" value="ECO:0007669"/>
    <property type="project" value="UniProtKB-SubCell"/>
</dbReference>
<dbReference type="PANTHER" id="PTHR36122:SF2">
    <property type="entry name" value="NICOTINAMIDE RIBOSIDE TRANSPORTER PNUC"/>
    <property type="match status" value="1"/>
</dbReference>
<keyword evidence="6" id="KW-1003">Cell membrane</keyword>
<accession>A0A139SSU5</accession>
<evidence type="ECO:0000256" key="9">
    <source>
        <dbReference type="ARBA" id="ARBA00023136"/>
    </source>
</evidence>
<dbReference type="AlphaFoldDB" id="A0A139SSU5"/>
<evidence type="ECO:0000256" key="5">
    <source>
        <dbReference type="ARBA" id="ARBA00022448"/>
    </source>
</evidence>
<evidence type="ECO:0000256" key="4">
    <source>
        <dbReference type="ARBA" id="ARBA00017522"/>
    </source>
</evidence>
<evidence type="ECO:0000256" key="2">
    <source>
        <dbReference type="ARBA" id="ARBA00004651"/>
    </source>
</evidence>
<comment type="subcellular location">
    <subcellularLocation>
        <location evidence="2">Cell membrane</location>
        <topology evidence="2">Multi-pass membrane protein</topology>
    </subcellularLocation>
</comment>
<feature type="transmembrane region" description="Helical" evidence="10">
    <location>
        <begin position="56"/>
        <end position="75"/>
    </location>
</feature>
<comment type="caution">
    <text evidence="11">The sequence shown here is derived from an EMBL/GenBank/DDBJ whole genome shotgun (WGS) entry which is preliminary data.</text>
</comment>
<evidence type="ECO:0000313" key="12">
    <source>
        <dbReference type="Proteomes" id="UP000070058"/>
    </source>
</evidence>
<evidence type="ECO:0000256" key="3">
    <source>
        <dbReference type="ARBA" id="ARBA00006669"/>
    </source>
</evidence>
<dbReference type="Pfam" id="PF04973">
    <property type="entry name" value="NMN_transporter"/>
    <property type="match status" value="1"/>
</dbReference>
<dbReference type="RefSeq" id="WP_068628758.1">
    <property type="nucleotide sequence ID" value="NZ_LSZQ01000013.1"/>
</dbReference>
<reference evidence="12" key="1">
    <citation type="submission" date="2016-02" db="EMBL/GenBank/DDBJ databases">
        <authorList>
            <person name="Sanders J.G."/>
            <person name="Lin J.Y."/>
            <person name="Wertz J.T."/>
            <person name="Russell J.A."/>
            <person name="Moreau C.S."/>
            <person name="Powell S."/>
        </authorList>
    </citation>
    <scope>NUCLEOTIDE SEQUENCE [LARGE SCALE GENOMIC DNA]</scope>
    <source>
        <strain evidence="12">CAG34</strain>
    </source>
</reference>
<dbReference type="OrthoDB" id="9791248at2"/>
<evidence type="ECO:0000256" key="1">
    <source>
        <dbReference type="ARBA" id="ARBA00002672"/>
    </source>
</evidence>
<evidence type="ECO:0000313" key="11">
    <source>
        <dbReference type="EMBL" id="KXU37604.1"/>
    </source>
</evidence>
<dbReference type="Proteomes" id="UP000070058">
    <property type="component" value="Unassembled WGS sequence"/>
</dbReference>
<evidence type="ECO:0000256" key="8">
    <source>
        <dbReference type="ARBA" id="ARBA00022989"/>
    </source>
</evidence>
<keyword evidence="5" id="KW-0813">Transport</keyword>
<comment type="function">
    <text evidence="1">Required for nicotinamide riboside transport across the inner membrane.</text>
</comment>
<comment type="similarity">
    <text evidence="3">Belongs to the nicotinamide ribonucleoside (NR) uptake permease (TC 4.B.1) family.</text>
</comment>
<sequence>MSEFFSAAWIEPVATVLGVVAIGLMIRQSVWNFPIGLVQVVLSGIIFYNARFYGEVKLQALYFVMLCYGWAHWLGKGREGRGARSGRPAQPVEPDAEEPVLPVTRLSLAWRVGYLVVGVAATLLWGGYMARATDAAAPYRDAFITSFSVLLSFLQVRKKIENWAGWVVVNGVASATYFAAGLYWFGVLYFFFLLLAVSGHVEWMKSYRKRRYAIAP</sequence>
<proteinExistence type="inferred from homology"/>
<feature type="transmembrane region" description="Helical" evidence="10">
    <location>
        <begin position="186"/>
        <end position="203"/>
    </location>
</feature>
<protein>
    <recommendedName>
        <fullName evidence="4">Nicotinamide riboside transporter PnuC</fullName>
    </recommendedName>
</protein>
<keyword evidence="9 10" id="KW-0472">Membrane</keyword>
<dbReference type="EMBL" id="LSZQ01000013">
    <property type="protein sequence ID" value="KXU37604.1"/>
    <property type="molecule type" value="Genomic_DNA"/>
</dbReference>
<dbReference type="InterPro" id="IPR006419">
    <property type="entry name" value="NMN_transpt_PnuC"/>
</dbReference>
<dbReference type="PANTHER" id="PTHR36122">
    <property type="entry name" value="NICOTINAMIDE RIBOSIDE TRANSPORTER PNUC"/>
    <property type="match status" value="1"/>
</dbReference>
<evidence type="ECO:0000256" key="6">
    <source>
        <dbReference type="ARBA" id="ARBA00022475"/>
    </source>
</evidence>
<feature type="transmembrane region" description="Helical" evidence="10">
    <location>
        <begin position="112"/>
        <end position="130"/>
    </location>
</feature>
<keyword evidence="12" id="KW-1185">Reference proteome</keyword>
<gene>
    <name evidence="11" type="ORF">AXK11_02070</name>
</gene>
<dbReference type="NCBIfam" id="TIGR01528">
    <property type="entry name" value="NMN_trans_PnuC"/>
    <property type="match status" value="1"/>
</dbReference>
<feature type="transmembrane region" description="Helical" evidence="10">
    <location>
        <begin position="6"/>
        <end position="26"/>
    </location>
</feature>